<comment type="caution">
    <text evidence="1">The sequence shown here is derived from an EMBL/GenBank/DDBJ whole genome shotgun (WGS) entry which is preliminary data.</text>
</comment>
<proteinExistence type="predicted"/>
<dbReference type="EMBL" id="BMAW01019133">
    <property type="protein sequence ID" value="GFT61811.1"/>
    <property type="molecule type" value="Genomic_DNA"/>
</dbReference>
<keyword evidence="2" id="KW-1185">Reference proteome</keyword>
<protein>
    <submittedName>
        <fullName evidence="1">Uncharacterized protein</fullName>
    </submittedName>
</protein>
<gene>
    <name evidence="1" type="ORF">NPIL_583001</name>
</gene>
<evidence type="ECO:0000313" key="2">
    <source>
        <dbReference type="Proteomes" id="UP000887013"/>
    </source>
</evidence>
<reference evidence="1" key="1">
    <citation type="submission" date="2020-08" db="EMBL/GenBank/DDBJ databases">
        <title>Multicomponent nature underlies the extraordinary mechanical properties of spider dragline silk.</title>
        <authorList>
            <person name="Kono N."/>
            <person name="Nakamura H."/>
            <person name="Mori M."/>
            <person name="Yoshida Y."/>
            <person name="Ohtoshi R."/>
            <person name="Malay A.D."/>
            <person name="Moran D.A.P."/>
            <person name="Tomita M."/>
            <person name="Numata K."/>
            <person name="Arakawa K."/>
        </authorList>
    </citation>
    <scope>NUCLEOTIDE SEQUENCE</scope>
</reference>
<accession>A0A8X6TYV2</accession>
<sequence length="70" mass="8054">MSMRSKPIITSHTKSSSEGLWSLKLHDAIAEGSIDVNVCTTGLCQLKLLNQYNLNEAYFYERKPGMQWYR</sequence>
<organism evidence="1 2">
    <name type="scientific">Nephila pilipes</name>
    <name type="common">Giant wood spider</name>
    <name type="synonym">Nephila maculata</name>
    <dbReference type="NCBI Taxonomy" id="299642"/>
    <lineage>
        <taxon>Eukaryota</taxon>
        <taxon>Metazoa</taxon>
        <taxon>Ecdysozoa</taxon>
        <taxon>Arthropoda</taxon>
        <taxon>Chelicerata</taxon>
        <taxon>Arachnida</taxon>
        <taxon>Araneae</taxon>
        <taxon>Araneomorphae</taxon>
        <taxon>Entelegynae</taxon>
        <taxon>Araneoidea</taxon>
        <taxon>Nephilidae</taxon>
        <taxon>Nephila</taxon>
    </lineage>
</organism>
<dbReference type="AlphaFoldDB" id="A0A8X6TYV2"/>
<name>A0A8X6TYV2_NEPPI</name>
<dbReference type="Proteomes" id="UP000887013">
    <property type="component" value="Unassembled WGS sequence"/>
</dbReference>
<evidence type="ECO:0000313" key="1">
    <source>
        <dbReference type="EMBL" id="GFT61811.1"/>
    </source>
</evidence>